<protein>
    <recommendedName>
        <fullName evidence="3">F-box domain-containing protein</fullName>
    </recommendedName>
</protein>
<dbReference type="EMBL" id="JAAVMX010000005">
    <property type="protein sequence ID" value="KAF4509033.1"/>
    <property type="molecule type" value="Genomic_DNA"/>
</dbReference>
<dbReference type="OrthoDB" id="2520703at2759"/>
<evidence type="ECO:0000313" key="2">
    <source>
        <dbReference type="Proteomes" id="UP000557566"/>
    </source>
</evidence>
<name>A0A8H4PRE3_9HYPO</name>
<dbReference type="Proteomes" id="UP000557566">
    <property type="component" value="Unassembled WGS sequence"/>
</dbReference>
<comment type="caution">
    <text evidence="1">The sequence shown here is derived from an EMBL/GenBank/DDBJ whole genome shotgun (WGS) entry which is preliminary data.</text>
</comment>
<organism evidence="1 2">
    <name type="scientific">Ophiocordyceps sinensis</name>
    <dbReference type="NCBI Taxonomy" id="72228"/>
    <lineage>
        <taxon>Eukaryota</taxon>
        <taxon>Fungi</taxon>
        <taxon>Dikarya</taxon>
        <taxon>Ascomycota</taxon>
        <taxon>Pezizomycotina</taxon>
        <taxon>Sordariomycetes</taxon>
        <taxon>Hypocreomycetidae</taxon>
        <taxon>Hypocreales</taxon>
        <taxon>Ophiocordycipitaceae</taxon>
        <taxon>Ophiocordyceps</taxon>
    </lineage>
</organism>
<accession>A0A8H4PRE3</accession>
<dbReference type="AlphaFoldDB" id="A0A8H4PRE3"/>
<dbReference type="InterPro" id="IPR032675">
    <property type="entry name" value="LRR_dom_sf"/>
</dbReference>
<reference evidence="1 2" key="1">
    <citation type="journal article" date="2020" name="Genome Biol. Evol.">
        <title>A new high-quality draft genome assembly of the Chinese cordyceps Ophiocordyceps sinensis.</title>
        <authorList>
            <person name="Shu R."/>
            <person name="Zhang J."/>
            <person name="Meng Q."/>
            <person name="Zhang H."/>
            <person name="Zhou G."/>
            <person name="Li M."/>
            <person name="Wu P."/>
            <person name="Zhao Y."/>
            <person name="Chen C."/>
            <person name="Qin Q."/>
        </authorList>
    </citation>
    <scope>NUCLEOTIDE SEQUENCE [LARGE SCALE GENOMIC DNA]</scope>
    <source>
        <strain evidence="1 2">IOZ07</strain>
    </source>
</reference>
<evidence type="ECO:0000313" key="1">
    <source>
        <dbReference type="EMBL" id="KAF4509033.1"/>
    </source>
</evidence>
<keyword evidence="2" id="KW-1185">Reference proteome</keyword>
<gene>
    <name evidence="1" type="ORF">G6O67_005343</name>
</gene>
<evidence type="ECO:0008006" key="3">
    <source>
        <dbReference type="Google" id="ProtNLM"/>
    </source>
</evidence>
<proteinExistence type="predicted"/>
<dbReference type="Gene3D" id="3.80.10.10">
    <property type="entry name" value="Ribonuclease Inhibitor"/>
    <property type="match status" value="1"/>
</dbReference>
<sequence>MESLPTEILQHISRYLCFHCLRPGVFPNADSHLVCLDKRSLSRLCRTSRRMCAIAQPILYHYYATGNLPVEAGFGLQHTVGGISEDDKLPLFLRTLLQRPDLAAHIRALQLVQCQILKWYPDDLARALGIKMRQLDIMPPKNGASLQLRSCDAHAPDVDIIASLRRHAWLEQLAVALSPGLEMLLVAQTNGSQFFRHAKQLVIPRLRTLAIRGYSGQYYFSGAISLITTAPCLETLYLLDCFYYTGWSGVFDAPLQSILANLRRLVVSDLRAQHLERLLGSCSQLQDLEYYQRRGASIWNVGQVVQSLMPAKDTLRRLYFACLPTASIWFDQRNHLEPGEAFHISRGPAHGYEDALTVSYDTSAIELLSEFAQLEELGLDQASIYSPINNDPETNPGRLARLLPPRLQRLRVMYVYRGMAGDLCRLGREAAVSSPELTHVRLGEAIFVMPGREAGVAQMRRVKSIRTATGRAISVSWTTDRPGADARTRIPGGTVHPHFVPCPVD</sequence>